<comment type="caution">
    <text evidence="3">The sequence shown here is derived from an EMBL/GenBank/DDBJ whole genome shotgun (WGS) entry which is preliminary data.</text>
</comment>
<organism evidence="3 4">
    <name type="scientific">Kitasatospora griseola</name>
    <name type="common">Streptomyces griseolosporeus</name>
    <dbReference type="NCBI Taxonomy" id="2064"/>
    <lineage>
        <taxon>Bacteria</taxon>
        <taxon>Bacillati</taxon>
        <taxon>Actinomycetota</taxon>
        <taxon>Actinomycetes</taxon>
        <taxon>Kitasatosporales</taxon>
        <taxon>Streptomycetaceae</taxon>
        <taxon>Kitasatospora</taxon>
    </lineage>
</organism>
<dbReference type="PATRIC" id="fig|2064.6.peg.2265"/>
<keyword evidence="2" id="KW-0472">Membrane</keyword>
<dbReference type="OrthoDB" id="5241092at2"/>
<feature type="region of interest" description="Disordered" evidence="1">
    <location>
        <begin position="318"/>
        <end position="350"/>
    </location>
</feature>
<reference evidence="3 4" key="1">
    <citation type="submission" date="2015-02" db="EMBL/GenBank/DDBJ databases">
        <title>Draft genome sequence of Kitasatospora griseola MF730-N6, a bafilomycin, terpentecin and satosporin producer.</title>
        <authorList>
            <person name="Arens J.C."/>
            <person name="Haltli B."/>
            <person name="Kerr R.G."/>
        </authorList>
    </citation>
    <scope>NUCLEOTIDE SEQUENCE [LARGE SCALE GENOMIC DNA]</scope>
    <source>
        <strain evidence="3 4">MF730-N6</strain>
    </source>
</reference>
<keyword evidence="2" id="KW-0812">Transmembrane</keyword>
<feature type="transmembrane region" description="Helical" evidence="2">
    <location>
        <begin position="158"/>
        <end position="180"/>
    </location>
</feature>
<evidence type="ECO:0000256" key="2">
    <source>
        <dbReference type="SAM" id="Phobius"/>
    </source>
</evidence>
<evidence type="ECO:0000313" key="4">
    <source>
        <dbReference type="Proteomes" id="UP000032066"/>
    </source>
</evidence>
<dbReference type="STRING" id="2064.TR51_10600"/>
<evidence type="ECO:0000256" key="1">
    <source>
        <dbReference type="SAM" id="MobiDB-lite"/>
    </source>
</evidence>
<protein>
    <recommendedName>
        <fullName evidence="5">DUF2207 domain-containing protein</fullName>
    </recommendedName>
</protein>
<name>A0A0D0N8X4_KITGR</name>
<evidence type="ECO:0008006" key="5">
    <source>
        <dbReference type="Google" id="ProtNLM"/>
    </source>
</evidence>
<feature type="transmembrane region" description="Helical" evidence="2">
    <location>
        <begin position="186"/>
        <end position="204"/>
    </location>
</feature>
<keyword evidence="4" id="KW-1185">Reference proteome</keyword>
<gene>
    <name evidence="3" type="ORF">TR51_10600</name>
</gene>
<evidence type="ECO:0000313" key="3">
    <source>
        <dbReference type="EMBL" id="KIQ64660.1"/>
    </source>
</evidence>
<dbReference type="EMBL" id="JXZB01000002">
    <property type="protein sequence ID" value="KIQ64660.1"/>
    <property type="molecule type" value="Genomic_DNA"/>
</dbReference>
<feature type="compositionally biased region" description="Basic and acidic residues" evidence="1">
    <location>
        <begin position="322"/>
        <end position="332"/>
    </location>
</feature>
<accession>A0A0D0N8X4</accession>
<dbReference type="AlphaFoldDB" id="A0A0D0N8X4"/>
<proteinExistence type="predicted"/>
<sequence length="350" mass="37794">MSALWWPLPIGTLLFLAVMRWLTPRIPACDGTEPLTVAELPPVMVQLLLGKGRLPVAAIEDALEELASEGSVRFLELPGGIRAVAPAEGPAPRPSRRYGELVLRRIERRRGAMDAVPVEALGPGNGEFDAWWEEYTAAVGAVAACSGLLRRREPAPDALSVGAVVLGFSSWLAYGALGMSSFAERTAAALGATTVAVAAAFAVLPEVRLTRAGREAAARWRKAGGSPRPAALPADRDTAWSALGGRWRKVEIEPAGRRDRKKREYPVAVSFDGEVLRRWTVTRDTDHSTVRTYYAAFDDGDSPQAWTFRLAKQQYDSLSAGDRPHVEGDPQRRALTAPLRRSPDPGGISG</sequence>
<feature type="transmembrane region" description="Helical" evidence="2">
    <location>
        <begin position="6"/>
        <end position="23"/>
    </location>
</feature>
<dbReference type="RefSeq" id="WP_043910383.1">
    <property type="nucleotide sequence ID" value="NZ_JXZB01000002.1"/>
</dbReference>
<dbReference type="Proteomes" id="UP000032066">
    <property type="component" value="Unassembled WGS sequence"/>
</dbReference>
<keyword evidence="2" id="KW-1133">Transmembrane helix</keyword>